<dbReference type="SUPFAM" id="SSF53850">
    <property type="entry name" value="Periplasmic binding protein-like II"/>
    <property type="match status" value="1"/>
</dbReference>
<dbReference type="GO" id="GO:0003700">
    <property type="term" value="F:DNA-binding transcription factor activity"/>
    <property type="evidence" value="ECO:0007669"/>
    <property type="project" value="InterPro"/>
</dbReference>
<dbReference type="GO" id="GO:0000976">
    <property type="term" value="F:transcription cis-regulatory region binding"/>
    <property type="evidence" value="ECO:0007669"/>
    <property type="project" value="TreeGrafter"/>
</dbReference>
<dbReference type="PROSITE" id="PS50931">
    <property type="entry name" value="HTH_LYSR"/>
    <property type="match status" value="1"/>
</dbReference>
<evidence type="ECO:0000313" key="6">
    <source>
        <dbReference type="EMBL" id="MYN02141.1"/>
    </source>
</evidence>
<dbReference type="PANTHER" id="PTHR30126:SF39">
    <property type="entry name" value="HTH-TYPE TRANSCRIPTIONAL REGULATOR CYSL"/>
    <property type="match status" value="1"/>
</dbReference>
<dbReference type="Pfam" id="PF03466">
    <property type="entry name" value="LysR_substrate"/>
    <property type="match status" value="1"/>
</dbReference>
<dbReference type="EMBL" id="WWCJ01000005">
    <property type="protein sequence ID" value="MYN02141.1"/>
    <property type="molecule type" value="Genomic_DNA"/>
</dbReference>
<dbReference type="RefSeq" id="WP_161025141.1">
    <property type="nucleotide sequence ID" value="NZ_WWCJ01000005.1"/>
</dbReference>
<keyword evidence="2" id="KW-0805">Transcription regulation</keyword>
<accession>A0A6N9HEY1</accession>
<keyword evidence="4" id="KW-0804">Transcription</keyword>
<name>A0A6N9HEY1_9BURK</name>
<dbReference type="CDD" id="cd05466">
    <property type="entry name" value="PBP2_LTTR_substrate"/>
    <property type="match status" value="1"/>
</dbReference>
<comment type="similarity">
    <text evidence="1">Belongs to the LysR transcriptional regulatory family.</text>
</comment>
<evidence type="ECO:0000256" key="3">
    <source>
        <dbReference type="ARBA" id="ARBA00023125"/>
    </source>
</evidence>
<dbReference type="Gene3D" id="3.40.190.290">
    <property type="match status" value="1"/>
</dbReference>
<keyword evidence="3" id="KW-0238">DNA-binding</keyword>
<dbReference type="Pfam" id="PF00126">
    <property type="entry name" value="HTH_1"/>
    <property type="match status" value="1"/>
</dbReference>
<dbReference type="Proteomes" id="UP000448575">
    <property type="component" value="Unassembled WGS sequence"/>
</dbReference>
<dbReference type="SUPFAM" id="SSF46785">
    <property type="entry name" value="Winged helix' DNA-binding domain"/>
    <property type="match status" value="1"/>
</dbReference>
<dbReference type="InterPro" id="IPR005119">
    <property type="entry name" value="LysR_subst-bd"/>
</dbReference>
<sequence>MNTFLTSRLAWNDYQVILAVARHGSLSKAAEALGSSHPTLFRRVRDIEASLGTALFERSRQGYRPTAAATGLLELAEEFDRRLRDMERDAEMAAAGRLTLATTEVLMPRIMPPLLARCRRELPQLRFNVVTSESLANVRQREADIALRSGGEPDGDLIGRVICNIEVAIYAPVDWRKVAEDKLHQHDWVTVDETLGHLASSRWLEAQGLGRHAVARCSSTLAVCRLIEEGLGIGILPCHLGDANPRLRRVSSLMTDFRSQLWLLTPRQLRGVPKVSATVESLSAGLREMKDLFEGRLIGSRRAR</sequence>
<evidence type="ECO:0000256" key="1">
    <source>
        <dbReference type="ARBA" id="ARBA00009437"/>
    </source>
</evidence>
<dbReference type="PANTHER" id="PTHR30126">
    <property type="entry name" value="HTH-TYPE TRANSCRIPTIONAL REGULATOR"/>
    <property type="match status" value="1"/>
</dbReference>
<reference evidence="6 7" key="1">
    <citation type="submission" date="2019-12" db="EMBL/GenBank/DDBJ databases">
        <title>Novel species isolated from a subtropical stream in China.</title>
        <authorList>
            <person name="Lu H."/>
        </authorList>
    </citation>
    <scope>NUCLEOTIDE SEQUENCE [LARGE SCALE GENOMIC DNA]</scope>
    <source>
        <strain evidence="6 7">DS3</strain>
    </source>
</reference>
<evidence type="ECO:0000256" key="2">
    <source>
        <dbReference type="ARBA" id="ARBA00023015"/>
    </source>
</evidence>
<evidence type="ECO:0000313" key="7">
    <source>
        <dbReference type="Proteomes" id="UP000448575"/>
    </source>
</evidence>
<keyword evidence="7" id="KW-1185">Reference proteome</keyword>
<feature type="domain" description="HTH lysR-type" evidence="5">
    <location>
        <begin position="15"/>
        <end position="66"/>
    </location>
</feature>
<evidence type="ECO:0000259" key="5">
    <source>
        <dbReference type="PROSITE" id="PS50931"/>
    </source>
</evidence>
<dbReference type="Gene3D" id="1.10.10.10">
    <property type="entry name" value="Winged helix-like DNA-binding domain superfamily/Winged helix DNA-binding domain"/>
    <property type="match status" value="1"/>
</dbReference>
<dbReference type="InterPro" id="IPR036388">
    <property type="entry name" value="WH-like_DNA-bd_sf"/>
</dbReference>
<protein>
    <submittedName>
        <fullName evidence="6">LysR family transcriptional regulator</fullName>
    </submittedName>
</protein>
<gene>
    <name evidence="6" type="ORF">GTP41_08495</name>
</gene>
<dbReference type="InterPro" id="IPR000847">
    <property type="entry name" value="LysR_HTH_N"/>
</dbReference>
<proteinExistence type="inferred from homology"/>
<dbReference type="InterPro" id="IPR036390">
    <property type="entry name" value="WH_DNA-bd_sf"/>
</dbReference>
<organism evidence="6 7">
    <name type="scientific">Pseudoduganella guangdongensis</name>
    <dbReference type="NCBI Taxonomy" id="2692179"/>
    <lineage>
        <taxon>Bacteria</taxon>
        <taxon>Pseudomonadati</taxon>
        <taxon>Pseudomonadota</taxon>
        <taxon>Betaproteobacteria</taxon>
        <taxon>Burkholderiales</taxon>
        <taxon>Oxalobacteraceae</taxon>
        <taxon>Telluria group</taxon>
        <taxon>Pseudoduganella</taxon>
    </lineage>
</organism>
<dbReference type="AlphaFoldDB" id="A0A6N9HEY1"/>
<comment type="caution">
    <text evidence="6">The sequence shown here is derived from an EMBL/GenBank/DDBJ whole genome shotgun (WGS) entry which is preliminary data.</text>
</comment>
<evidence type="ECO:0000256" key="4">
    <source>
        <dbReference type="ARBA" id="ARBA00023163"/>
    </source>
</evidence>